<evidence type="ECO:0000313" key="1">
    <source>
        <dbReference type="EMBL" id="SUZ55998.1"/>
    </source>
</evidence>
<gene>
    <name evidence="1" type="ORF">METZ01_LOCUS8852</name>
</gene>
<dbReference type="AlphaFoldDB" id="A0A381NQ58"/>
<sequence length="29" mass="2990">MPGLDSSHPAEKAFSPTQEATLTLISASC</sequence>
<reference evidence="1" key="1">
    <citation type="submission" date="2018-05" db="EMBL/GenBank/DDBJ databases">
        <authorList>
            <person name="Lanie J.A."/>
            <person name="Ng W.-L."/>
            <person name="Kazmierczak K.M."/>
            <person name="Andrzejewski T.M."/>
            <person name="Davidsen T.M."/>
            <person name="Wayne K.J."/>
            <person name="Tettelin H."/>
            <person name="Glass J.I."/>
            <person name="Rusch D."/>
            <person name="Podicherti R."/>
            <person name="Tsui H.-C.T."/>
            <person name="Winkler M.E."/>
        </authorList>
    </citation>
    <scope>NUCLEOTIDE SEQUENCE</scope>
</reference>
<name>A0A381NQ58_9ZZZZ</name>
<dbReference type="EMBL" id="UINC01000474">
    <property type="protein sequence ID" value="SUZ55998.1"/>
    <property type="molecule type" value="Genomic_DNA"/>
</dbReference>
<protein>
    <submittedName>
        <fullName evidence="1">Uncharacterized protein</fullName>
    </submittedName>
</protein>
<proteinExistence type="predicted"/>
<organism evidence="1">
    <name type="scientific">marine metagenome</name>
    <dbReference type="NCBI Taxonomy" id="408172"/>
    <lineage>
        <taxon>unclassified sequences</taxon>
        <taxon>metagenomes</taxon>
        <taxon>ecological metagenomes</taxon>
    </lineage>
</organism>
<accession>A0A381NQ58</accession>